<evidence type="ECO:0000256" key="1">
    <source>
        <dbReference type="SAM" id="Phobius"/>
    </source>
</evidence>
<sequence>MPTSSAPSLTQRVLFAFRTFLIAFAALFLMFLTFLKHILRYLGVTKWFLIKLGVVPGNDRFGFAATLGGALAVVRTSHWLKKSAGFSSSDTRKITHTVTGLIYMLTWPLYTASSTAPYLAAFTPAAMCVQVTVVGLGFLQDQEIVQGMTRHGRASELLGVPLSMGWSIQCGH</sequence>
<name>A0A250X286_9CHLO</name>
<keyword evidence="1" id="KW-0472">Membrane</keyword>
<evidence type="ECO:0000313" key="3">
    <source>
        <dbReference type="Proteomes" id="UP000232323"/>
    </source>
</evidence>
<evidence type="ECO:0000313" key="2">
    <source>
        <dbReference type="EMBL" id="GAX77165.1"/>
    </source>
</evidence>
<keyword evidence="1" id="KW-0812">Transmembrane</keyword>
<keyword evidence="1" id="KW-1133">Transmembrane helix</keyword>
<keyword evidence="3" id="KW-1185">Reference proteome</keyword>
<proteinExistence type="predicted"/>
<protein>
    <submittedName>
        <fullName evidence="2">Uncharacterized protein</fullName>
    </submittedName>
</protein>
<feature type="transmembrane region" description="Helical" evidence="1">
    <location>
        <begin position="118"/>
        <end position="139"/>
    </location>
</feature>
<dbReference type="STRING" id="1157962.A0A250X286"/>
<accession>A0A250X286</accession>
<dbReference type="OrthoDB" id="5673at2759"/>
<gene>
    <name evidence="2" type="ORF">CEUSTIGMA_g4610.t1</name>
</gene>
<dbReference type="Proteomes" id="UP000232323">
    <property type="component" value="Unassembled WGS sequence"/>
</dbReference>
<organism evidence="2 3">
    <name type="scientific">Chlamydomonas eustigma</name>
    <dbReference type="NCBI Taxonomy" id="1157962"/>
    <lineage>
        <taxon>Eukaryota</taxon>
        <taxon>Viridiplantae</taxon>
        <taxon>Chlorophyta</taxon>
        <taxon>core chlorophytes</taxon>
        <taxon>Chlorophyceae</taxon>
        <taxon>CS clade</taxon>
        <taxon>Chlamydomonadales</taxon>
        <taxon>Chlamydomonadaceae</taxon>
        <taxon>Chlamydomonas</taxon>
    </lineage>
</organism>
<dbReference type="AlphaFoldDB" id="A0A250X286"/>
<reference evidence="2 3" key="1">
    <citation type="submission" date="2017-08" db="EMBL/GenBank/DDBJ databases">
        <title>Acidophilic green algal genome provides insights into adaptation to an acidic environment.</title>
        <authorList>
            <person name="Hirooka S."/>
            <person name="Hirose Y."/>
            <person name="Kanesaki Y."/>
            <person name="Higuchi S."/>
            <person name="Fujiwara T."/>
            <person name="Onuma R."/>
            <person name="Era A."/>
            <person name="Ohbayashi R."/>
            <person name="Uzuka A."/>
            <person name="Nozaki H."/>
            <person name="Yoshikawa H."/>
            <person name="Miyagishima S.Y."/>
        </authorList>
    </citation>
    <scope>NUCLEOTIDE SEQUENCE [LARGE SCALE GENOMIC DNA]</scope>
    <source>
        <strain evidence="2 3">NIES-2499</strain>
    </source>
</reference>
<feature type="transmembrane region" description="Helical" evidence="1">
    <location>
        <begin position="15"/>
        <end position="35"/>
    </location>
</feature>
<comment type="caution">
    <text evidence="2">The sequence shown here is derived from an EMBL/GenBank/DDBJ whole genome shotgun (WGS) entry which is preliminary data.</text>
</comment>
<dbReference type="EMBL" id="BEGY01000022">
    <property type="protein sequence ID" value="GAX77165.1"/>
    <property type="molecule type" value="Genomic_DNA"/>
</dbReference>